<protein>
    <submittedName>
        <fullName evidence="1">Uncharacterized protein</fullName>
    </submittedName>
</protein>
<sequence>MCWCKIFGATTDSNRYASSTSDHLRCWRLFFVCPDHTRLAHPRPHFR</sequence>
<accession>U4L6C6</accession>
<proteinExistence type="predicted"/>
<dbReference type="AlphaFoldDB" id="U4L6C6"/>
<gene>
    <name evidence="1" type="ORF">PCON_12539</name>
</gene>
<dbReference type="EMBL" id="HF935732">
    <property type="protein sequence ID" value="CCX12945.1"/>
    <property type="molecule type" value="Genomic_DNA"/>
</dbReference>
<keyword evidence="2" id="KW-1185">Reference proteome</keyword>
<evidence type="ECO:0000313" key="2">
    <source>
        <dbReference type="Proteomes" id="UP000018144"/>
    </source>
</evidence>
<evidence type="ECO:0000313" key="1">
    <source>
        <dbReference type="EMBL" id="CCX12945.1"/>
    </source>
</evidence>
<reference evidence="1 2" key="1">
    <citation type="journal article" date="2013" name="PLoS Genet.">
        <title>The genome and development-dependent transcriptomes of Pyronema confluens: a window into fungal evolution.</title>
        <authorList>
            <person name="Traeger S."/>
            <person name="Altegoer F."/>
            <person name="Freitag M."/>
            <person name="Gabaldon T."/>
            <person name="Kempken F."/>
            <person name="Kumar A."/>
            <person name="Marcet-Houben M."/>
            <person name="Poggeler S."/>
            <person name="Stajich J.E."/>
            <person name="Nowrousian M."/>
        </authorList>
    </citation>
    <scope>NUCLEOTIDE SEQUENCE [LARGE SCALE GENOMIC DNA]</scope>
    <source>
        <strain evidence="2">CBS 100304</strain>
        <tissue evidence="1">Vegetative mycelium</tissue>
    </source>
</reference>
<dbReference type="Proteomes" id="UP000018144">
    <property type="component" value="Unassembled WGS sequence"/>
</dbReference>
<organism evidence="1 2">
    <name type="scientific">Pyronema omphalodes (strain CBS 100304)</name>
    <name type="common">Pyronema confluens</name>
    <dbReference type="NCBI Taxonomy" id="1076935"/>
    <lineage>
        <taxon>Eukaryota</taxon>
        <taxon>Fungi</taxon>
        <taxon>Dikarya</taxon>
        <taxon>Ascomycota</taxon>
        <taxon>Pezizomycotina</taxon>
        <taxon>Pezizomycetes</taxon>
        <taxon>Pezizales</taxon>
        <taxon>Pyronemataceae</taxon>
        <taxon>Pyronema</taxon>
    </lineage>
</organism>
<name>U4L6C6_PYROM</name>